<dbReference type="InterPro" id="IPR018236">
    <property type="entry name" value="SAICAR_synthetase_CS"/>
</dbReference>
<dbReference type="InterPro" id="IPR001636">
    <property type="entry name" value="SAICAR_synth"/>
</dbReference>
<dbReference type="AlphaFoldDB" id="A0A1V6CB65"/>
<dbReference type="Proteomes" id="UP000485562">
    <property type="component" value="Unassembled WGS sequence"/>
</dbReference>
<sequence length="292" mass="33868">MKQIVNVVLPIPKIYSGKVRELFEIDRERILIVTTDRISAFDFVLPTPVPEKGIILNKLSLFWFEKLSDICDNHLVEADFERFPEILRPFKSILEGRSVIAKKTRKISVECVVRGYLSGSAWKEYLLTCSVCGINLPPGLRECEKFPEPIFTPATKEELGSHDRNISFEEMFNIVGKEIAEYLKKVSISLYKDASDYAESKGIIIADTKFEFGFYKDRIILIDEILTPDSSRFWEKSSFRIGQSQDSLDKQYVRNYLEGLNWNKQEPVPELPSDVVEKTRQKYWQIYNILTT</sequence>
<dbReference type="PANTHER" id="PTHR43700">
    <property type="entry name" value="PHOSPHORIBOSYLAMINOIMIDAZOLE-SUCCINOCARBOXAMIDE SYNTHASE"/>
    <property type="match status" value="1"/>
</dbReference>
<evidence type="ECO:0000256" key="7">
    <source>
        <dbReference type="ARBA" id="ARBA00048475"/>
    </source>
</evidence>
<dbReference type="PANTHER" id="PTHR43700:SF1">
    <property type="entry name" value="PHOSPHORIBOSYLAMINOIMIDAZOLE-SUCCINOCARBOXAMIDE SYNTHASE"/>
    <property type="match status" value="1"/>
</dbReference>
<dbReference type="CDD" id="cd01414">
    <property type="entry name" value="SAICAR_synt_Sc"/>
    <property type="match status" value="1"/>
</dbReference>
<evidence type="ECO:0000256" key="5">
    <source>
        <dbReference type="ARBA" id="ARBA00022755"/>
    </source>
</evidence>
<evidence type="ECO:0000256" key="3">
    <source>
        <dbReference type="ARBA" id="ARBA00022598"/>
    </source>
</evidence>
<comment type="pathway">
    <text evidence="1 8">Purine metabolism; IMP biosynthesis via de novo pathway; 5-amino-1-(5-phospho-D-ribosyl)imidazole-4-carboxamide from 5-amino-1-(5-phospho-D-ribosyl)imidazole-4-carboxylate: step 1/2.</text>
</comment>
<dbReference type="EMBL" id="MWDQ01000050">
    <property type="protein sequence ID" value="OQB74145.1"/>
    <property type="molecule type" value="Genomic_DNA"/>
</dbReference>
<evidence type="ECO:0000256" key="1">
    <source>
        <dbReference type="ARBA" id="ARBA00004672"/>
    </source>
</evidence>
<dbReference type="GO" id="GO:0006189">
    <property type="term" value="P:'de novo' IMP biosynthetic process"/>
    <property type="evidence" value="ECO:0007669"/>
    <property type="project" value="UniProtKB-UniRule"/>
</dbReference>
<dbReference type="Gene3D" id="3.30.200.20">
    <property type="entry name" value="Phosphorylase Kinase, domain 1"/>
    <property type="match status" value="1"/>
</dbReference>
<organism evidence="10">
    <name type="scientific">candidate division TA06 bacterium ADurb.Bin131</name>
    <dbReference type="NCBI Taxonomy" id="1852827"/>
    <lineage>
        <taxon>Bacteria</taxon>
        <taxon>Bacteria division TA06</taxon>
    </lineage>
</organism>
<dbReference type="Gene3D" id="3.30.470.20">
    <property type="entry name" value="ATP-grasp fold, B domain"/>
    <property type="match status" value="1"/>
</dbReference>
<evidence type="ECO:0000259" key="9">
    <source>
        <dbReference type="Pfam" id="PF01259"/>
    </source>
</evidence>
<protein>
    <recommendedName>
        <fullName evidence="8">Phosphoribosylaminoimidazole-succinocarboxamide synthase</fullName>
        <ecNumber evidence="8">6.3.2.6</ecNumber>
    </recommendedName>
    <alternativeName>
        <fullName evidence="8">SAICAR synthetase</fullName>
    </alternativeName>
</protein>
<comment type="catalytic activity">
    <reaction evidence="7 8">
        <text>5-amino-1-(5-phospho-D-ribosyl)imidazole-4-carboxylate + L-aspartate + ATP = (2S)-2-[5-amino-1-(5-phospho-beta-D-ribosyl)imidazole-4-carboxamido]succinate + ADP + phosphate + 2 H(+)</text>
        <dbReference type="Rhea" id="RHEA:22628"/>
        <dbReference type="ChEBI" id="CHEBI:15378"/>
        <dbReference type="ChEBI" id="CHEBI:29991"/>
        <dbReference type="ChEBI" id="CHEBI:30616"/>
        <dbReference type="ChEBI" id="CHEBI:43474"/>
        <dbReference type="ChEBI" id="CHEBI:58443"/>
        <dbReference type="ChEBI" id="CHEBI:77657"/>
        <dbReference type="ChEBI" id="CHEBI:456216"/>
        <dbReference type="EC" id="6.3.2.6"/>
    </reaction>
</comment>
<keyword evidence="5 8" id="KW-0658">Purine biosynthesis</keyword>
<evidence type="ECO:0000256" key="8">
    <source>
        <dbReference type="HAMAP-Rule" id="MF_00137"/>
    </source>
</evidence>
<name>A0A1V6CB65_UNCT6</name>
<feature type="domain" description="SAICAR synthetase/ADE2 N-terminal" evidence="9">
    <location>
        <begin position="13"/>
        <end position="265"/>
    </location>
</feature>
<dbReference type="GO" id="GO:0005524">
    <property type="term" value="F:ATP binding"/>
    <property type="evidence" value="ECO:0007669"/>
    <property type="project" value="UniProtKB-KW"/>
</dbReference>
<dbReference type="UniPathway" id="UPA00074">
    <property type="reaction ID" value="UER00131"/>
</dbReference>
<comment type="caution">
    <text evidence="10">The sequence shown here is derived from an EMBL/GenBank/DDBJ whole genome shotgun (WGS) entry which is preliminary data.</text>
</comment>
<dbReference type="GO" id="GO:0004639">
    <property type="term" value="F:phosphoribosylaminoimidazolesuccinocarboxamide synthase activity"/>
    <property type="evidence" value="ECO:0007669"/>
    <property type="project" value="UniProtKB-UniRule"/>
</dbReference>
<dbReference type="EC" id="6.3.2.6" evidence="8"/>
<accession>A0A1V6CB65</accession>
<evidence type="ECO:0000256" key="2">
    <source>
        <dbReference type="ARBA" id="ARBA00010190"/>
    </source>
</evidence>
<dbReference type="FunFam" id="3.30.470.20:FF:000015">
    <property type="entry name" value="Phosphoribosylaminoimidazole-succinocarboxamide synthase"/>
    <property type="match status" value="1"/>
</dbReference>
<evidence type="ECO:0000313" key="10">
    <source>
        <dbReference type="EMBL" id="OQB74145.1"/>
    </source>
</evidence>
<dbReference type="Pfam" id="PF01259">
    <property type="entry name" value="SAICAR_synt"/>
    <property type="match status" value="1"/>
</dbReference>
<evidence type="ECO:0000256" key="6">
    <source>
        <dbReference type="ARBA" id="ARBA00022840"/>
    </source>
</evidence>
<dbReference type="NCBIfam" id="TIGR00081">
    <property type="entry name" value="purC"/>
    <property type="match status" value="1"/>
</dbReference>
<proteinExistence type="inferred from homology"/>
<keyword evidence="4 8" id="KW-0547">Nucleotide-binding</keyword>
<comment type="similarity">
    <text evidence="2 8">Belongs to the SAICAR synthetase family.</text>
</comment>
<evidence type="ECO:0000256" key="4">
    <source>
        <dbReference type="ARBA" id="ARBA00022741"/>
    </source>
</evidence>
<gene>
    <name evidence="10" type="primary">purC_1</name>
    <name evidence="8" type="synonym">purC</name>
    <name evidence="10" type="ORF">BWX89_00625</name>
</gene>
<keyword evidence="3 8" id="KW-0436">Ligase</keyword>
<dbReference type="GO" id="GO:0005737">
    <property type="term" value="C:cytoplasm"/>
    <property type="evidence" value="ECO:0007669"/>
    <property type="project" value="TreeGrafter"/>
</dbReference>
<dbReference type="PROSITE" id="PS01058">
    <property type="entry name" value="SAICAR_SYNTHETASE_2"/>
    <property type="match status" value="1"/>
</dbReference>
<keyword evidence="6 8" id="KW-0067">ATP-binding</keyword>
<dbReference type="InterPro" id="IPR028923">
    <property type="entry name" value="SAICAR_synt/ADE2_N"/>
</dbReference>
<dbReference type="HAMAP" id="MF_00137">
    <property type="entry name" value="SAICAR_synth"/>
    <property type="match status" value="1"/>
</dbReference>
<dbReference type="NCBIfam" id="NF010568">
    <property type="entry name" value="PRK13961.1"/>
    <property type="match status" value="1"/>
</dbReference>
<dbReference type="SUPFAM" id="SSF56104">
    <property type="entry name" value="SAICAR synthase-like"/>
    <property type="match status" value="1"/>
</dbReference>
<reference evidence="10" key="1">
    <citation type="submission" date="2017-02" db="EMBL/GenBank/DDBJ databases">
        <title>Delving into the versatile metabolic prowess of the omnipresent phylum Bacteroidetes.</title>
        <authorList>
            <person name="Nobu M.K."/>
            <person name="Mei R."/>
            <person name="Narihiro T."/>
            <person name="Kuroda K."/>
            <person name="Liu W.-T."/>
        </authorList>
    </citation>
    <scope>NUCLEOTIDE SEQUENCE</scope>
    <source>
        <strain evidence="10">ADurb.Bin131</strain>
    </source>
</reference>